<protein>
    <recommendedName>
        <fullName evidence="2">RNase H type-1 domain-containing protein</fullName>
    </recommendedName>
</protein>
<dbReference type="InterPro" id="IPR044730">
    <property type="entry name" value="RNase_H-like_dom_plant"/>
</dbReference>
<feature type="domain" description="RNase H type-1" evidence="2">
    <location>
        <begin position="96"/>
        <end position="215"/>
    </location>
</feature>
<dbReference type="SUPFAM" id="SSF53098">
    <property type="entry name" value="Ribonuclease H-like"/>
    <property type="match status" value="1"/>
</dbReference>
<dbReference type="Pfam" id="PF13456">
    <property type="entry name" value="RVT_3"/>
    <property type="match status" value="1"/>
</dbReference>
<dbReference type="InterPro" id="IPR036397">
    <property type="entry name" value="RNaseH_sf"/>
</dbReference>
<accession>A0ABR2CSP6</accession>
<dbReference type="EMBL" id="JBBPBM010000045">
    <property type="protein sequence ID" value="KAK8522801.1"/>
    <property type="molecule type" value="Genomic_DNA"/>
</dbReference>
<evidence type="ECO:0000256" key="1">
    <source>
        <dbReference type="SAM" id="Phobius"/>
    </source>
</evidence>
<organism evidence="3 4">
    <name type="scientific">Hibiscus sabdariffa</name>
    <name type="common">roselle</name>
    <dbReference type="NCBI Taxonomy" id="183260"/>
    <lineage>
        <taxon>Eukaryota</taxon>
        <taxon>Viridiplantae</taxon>
        <taxon>Streptophyta</taxon>
        <taxon>Embryophyta</taxon>
        <taxon>Tracheophyta</taxon>
        <taxon>Spermatophyta</taxon>
        <taxon>Magnoliopsida</taxon>
        <taxon>eudicotyledons</taxon>
        <taxon>Gunneridae</taxon>
        <taxon>Pentapetalae</taxon>
        <taxon>rosids</taxon>
        <taxon>malvids</taxon>
        <taxon>Malvales</taxon>
        <taxon>Malvaceae</taxon>
        <taxon>Malvoideae</taxon>
        <taxon>Hibiscus</taxon>
    </lineage>
</organism>
<sequence>MHIWLLTNLSTSYIHFGLGISWSIVFASTLWQLWNRRNNLVFNSIFLPAGSIYHKSVVGARYYAESSLFSASGDSGPGTSRPVHWQRPEEGWTCLNTDGVVSTLNGFGSIGGVFRAHDGGWLLDFNKFIGFTQPLQSELWAILTGLRLARDNGYERLLIQSDNLKVITRLNATTATSDVNALVRAIARLRNVDWVTRFQWIPRETNKLADALVKLAASYDLSLFAVPPLPCNHF</sequence>
<keyword evidence="4" id="KW-1185">Reference proteome</keyword>
<keyword evidence="1" id="KW-0812">Transmembrane</keyword>
<dbReference type="InterPro" id="IPR012337">
    <property type="entry name" value="RNaseH-like_sf"/>
</dbReference>
<keyword evidence="1" id="KW-1133">Transmembrane helix</keyword>
<dbReference type="InterPro" id="IPR053151">
    <property type="entry name" value="RNase_H-like"/>
</dbReference>
<dbReference type="Proteomes" id="UP001472677">
    <property type="component" value="Unassembled WGS sequence"/>
</dbReference>
<evidence type="ECO:0000313" key="4">
    <source>
        <dbReference type="Proteomes" id="UP001472677"/>
    </source>
</evidence>
<dbReference type="Gene3D" id="3.30.420.10">
    <property type="entry name" value="Ribonuclease H-like superfamily/Ribonuclease H"/>
    <property type="match status" value="1"/>
</dbReference>
<keyword evidence="1" id="KW-0472">Membrane</keyword>
<proteinExistence type="predicted"/>
<feature type="transmembrane region" description="Helical" evidence="1">
    <location>
        <begin position="12"/>
        <end position="34"/>
    </location>
</feature>
<dbReference type="PANTHER" id="PTHR47723:SF19">
    <property type="entry name" value="POLYNUCLEOTIDYL TRANSFERASE, RIBONUCLEASE H-LIKE SUPERFAMILY PROTEIN"/>
    <property type="match status" value="1"/>
</dbReference>
<reference evidence="3 4" key="1">
    <citation type="journal article" date="2024" name="G3 (Bethesda)">
        <title>Genome assembly of Hibiscus sabdariffa L. provides insights into metabolisms of medicinal natural products.</title>
        <authorList>
            <person name="Kim T."/>
        </authorList>
    </citation>
    <scope>NUCLEOTIDE SEQUENCE [LARGE SCALE GENOMIC DNA]</scope>
    <source>
        <strain evidence="3">TK-2024</strain>
        <tissue evidence="3">Old leaves</tissue>
    </source>
</reference>
<dbReference type="PANTHER" id="PTHR47723">
    <property type="entry name" value="OS05G0353850 PROTEIN"/>
    <property type="match status" value="1"/>
</dbReference>
<comment type="caution">
    <text evidence="3">The sequence shown here is derived from an EMBL/GenBank/DDBJ whole genome shotgun (WGS) entry which is preliminary data.</text>
</comment>
<gene>
    <name evidence="3" type="ORF">V6N12_056496</name>
</gene>
<evidence type="ECO:0000313" key="3">
    <source>
        <dbReference type="EMBL" id="KAK8522801.1"/>
    </source>
</evidence>
<dbReference type="InterPro" id="IPR002156">
    <property type="entry name" value="RNaseH_domain"/>
</dbReference>
<dbReference type="CDD" id="cd06222">
    <property type="entry name" value="RNase_H_like"/>
    <property type="match status" value="1"/>
</dbReference>
<evidence type="ECO:0000259" key="2">
    <source>
        <dbReference type="Pfam" id="PF13456"/>
    </source>
</evidence>
<name>A0ABR2CSP6_9ROSI</name>